<evidence type="ECO:0000313" key="3">
    <source>
        <dbReference type="Proteomes" id="UP000504635"/>
    </source>
</evidence>
<proteinExistence type="predicted"/>
<sequence>MDTQKGFAECEICDGRYRISAMLQNNKNMFFCRDCFKKSFVSENKMLGAGDAKTEVLASTETKFIPKPEQYVQNPQVNLLRNRQSMLSMMSLSKRPLKCPMADCGRFVSVCTLESHFRHEHDQVPTIGATLDARCASRFHPLDIRYCIIKCIVLLKLKKNKSASVYRQSKLNLPKLPSEDHEPIVIVMATRISNVHLTENPDDEETTENDAEERYRDDDSEVFSSSDKIMVWVGSNFNTNLNYTVAVSTLDNNIRQKYYGPIMTLNESPTKICQGGQCLILTNLHCNAMTEQGKKQLLLDVVIHSP</sequence>
<keyword evidence="3" id="KW-1185">Reference proteome</keyword>
<feature type="domain" description="DUF4729" evidence="2">
    <location>
        <begin position="98"/>
        <end position="290"/>
    </location>
</feature>
<accession>A0A6J2XAR8</accession>
<dbReference type="InterPro" id="IPR031732">
    <property type="entry name" value="DUF4729"/>
</dbReference>
<evidence type="ECO:0000313" key="4">
    <source>
        <dbReference type="RefSeq" id="XP_030747924.1"/>
    </source>
</evidence>
<dbReference type="Pfam" id="PF15866">
    <property type="entry name" value="DUF4729"/>
    <property type="match status" value="1"/>
</dbReference>
<protein>
    <submittedName>
        <fullName evidence="4">Uncharacterized protein LOC115876329</fullName>
    </submittedName>
</protein>
<dbReference type="KEGG" id="soy:115876329"/>
<name>A0A6J2XAR8_SITOR</name>
<feature type="compositionally biased region" description="Acidic residues" evidence="1">
    <location>
        <begin position="200"/>
        <end position="211"/>
    </location>
</feature>
<evidence type="ECO:0000259" key="2">
    <source>
        <dbReference type="Pfam" id="PF15866"/>
    </source>
</evidence>
<organism evidence="3 4">
    <name type="scientific">Sitophilus oryzae</name>
    <name type="common">Rice weevil</name>
    <name type="synonym">Curculio oryzae</name>
    <dbReference type="NCBI Taxonomy" id="7048"/>
    <lineage>
        <taxon>Eukaryota</taxon>
        <taxon>Metazoa</taxon>
        <taxon>Ecdysozoa</taxon>
        <taxon>Arthropoda</taxon>
        <taxon>Hexapoda</taxon>
        <taxon>Insecta</taxon>
        <taxon>Pterygota</taxon>
        <taxon>Neoptera</taxon>
        <taxon>Endopterygota</taxon>
        <taxon>Coleoptera</taxon>
        <taxon>Polyphaga</taxon>
        <taxon>Cucujiformia</taxon>
        <taxon>Curculionidae</taxon>
        <taxon>Dryophthorinae</taxon>
        <taxon>Sitophilus</taxon>
    </lineage>
</organism>
<dbReference type="Proteomes" id="UP000504635">
    <property type="component" value="Unplaced"/>
</dbReference>
<evidence type="ECO:0000256" key="1">
    <source>
        <dbReference type="SAM" id="MobiDB-lite"/>
    </source>
</evidence>
<dbReference type="InParanoid" id="A0A6J2XAR8"/>
<dbReference type="OrthoDB" id="6762376at2759"/>
<reference evidence="4" key="1">
    <citation type="submission" date="2025-08" db="UniProtKB">
        <authorList>
            <consortium name="RefSeq"/>
        </authorList>
    </citation>
    <scope>IDENTIFICATION</scope>
    <source>
        <tissue evidence="4">Gonads</tissue>
    </source>
</reference>
<dbReference type="AlphaFoldDB" id="A0A6J2XAR8"/>
<gene>
    <name evidence="4" type="primary">LOC115876329</name>
</gene>
<dbReference type="RefSeq" id="XP_030747924.1">
    <property type="nucleotide sequence ID" value="XM_030892064.1"/>
</dbReference>
<feature type="region of interest" description="Disordered" evidence="1">
    <location>
        <begin position="197"/>
        <end position="216"/>
    </location>
</feature>
<dbReference type="GeneID" id="115876329"/>